<organism evidence="1">
    <name type="scientific">marine sediment metagenome</name>
    <dbReference type="NCBI Taxonomy" id="412755"/>
    <lineage>
        <taxon>unclassified sequences</taxon>
        <taxon>metagenomes</taxon>
        <taxon>ecological metagenomes</taxon>
    </lineage>
</organism>
<gene>
    <name evidence="1" type="ORF">S06H3_07197</name>
</gene>
<comment type="caution">
    <text evidence="1">The sequence shown here is derived from an EMBL/GenBank/DDBJ whole genome shotgun (WGS) entry which is preliminary data.</text>
</comment>
<accession>X1JR89</accession>
<reference evidence="1" key="1">
    <citation type="journal article" date="2014" name="Front. Microbiol.">
        <title>High frequency of phylogenetically diverse reductive dehalogenase-homologous genes in deep subseafloor sedimentary metagenomes.</title>
        <authorList>
            <person name="Kawai M."/>
            <person name="Futagami T."/>
            <person name="Toyoda A."/>
            <person name="Takaki Y."/>
            <person name="Nishi S."/>
            <person name="Hori S."/>
            <person name="Arai W."/>
            <person name="Tsubouchi T."/>
            <person name="Morono Y."/>
            <person name="Uchiyama I."/>
            <person name="Ito T."/>
            <person name="Fujiyama A."/>
            <person name="Inagaki F."/>
            <person name="Takami H."/>
        </authorList>
    </citation>
    <scope>NUCLEOTIDE SEQUENCE</scope>
    <source>
        <strain evidence="1">Expedition CK06-06</strain>
    </source>
</reference>
<dbReference type="AlphaFoldDB" id="X1JR89"/>
<sequence>MTCGLSLGTINPLISRLEQLGAIDRRPLGFRLIDPKRALLYWAVTRELAKDITYATFVPMTASELEAKLPRGAILTAYSGFRAKLGSTPADYEQVFVYADADEIKRAFKPNGNKERNLFVLVPDEHLMRLSERGVVPPVQIYVDLWQLGAPGSRFAQELERDFALVPTRALEEAAREIGKKWRER</sequence>
<dbReference type="EMBL" id="BARV01002889">
    <property type="protein sequence ID" value="GAH97256.1"/>
    <property type="molecule type" value="Genomic_DNA"/>
</dbReference>
<protein>
    <submittedName>
        <fullName evidence="1">Uncharacterized protein</fullName>
    </submittedName>
</protein>
<name>X1JR89_9ZZZZ</name>
<evidence type="ECO:0000313" key="1">
    <source>
        <dbReference type="EMBL" id="GAH97256.1"/>
    </source>
</evidence>
<proteinExistence type="predicted"/>